<comment type="subunit">
    <text evidence="1">Homodimer.</text>
</comment>
<dbReference type="Proteomes" id="UP000030687">
    <property type="component" value="Unassembled WGS sequence"/>
</dbReference>
<dbReference type="STRING" id="85681.V4UEW7"/>
<evidence type="ECO:0000259" key="2">
    <source>
        <dbReference type="PROSITE" id="PS51502"/>
    </source>
</evidence>
<gene>
    <name evidence="3" type="ORF">CICLE_v10016122mg</name>
</gene>
<dbReference type="FunCoup" id="V4UEW7">
    <property type="interactions" value="1474"/>
</dbReference>
<dbReference type="Pfam" id="PF07876">
    <property type="entry name" value="Dabb"/>
    <property type="match status" value="1"/>
</dbReference>
<feature type="domain" description="Stress-response A/B barrel" evidence="2">
    <location>
        <begin position="74"/>
        <end position="167"/>
    </location>
</feature>
<proteinExistence type="predicted"/>
<dbReference type="EMBL" id="KI536312">
    <property type="protein sequence ID" value="ESR60826.1"/>
    <property type="molecule type" value="Genomic_DNA"/>
</dbReference>
<accession>V4UEW7</accession>
<organism evidence="3 4">
    <name type="scientific">Citrus clementina</name>
    <name type="common">Clementine</name>
    <name type="synonym">Citrus deliciosa x Citrus sinensis</name>
    <dbReference type="NCBI Taxonomy" id="85681"/>
    <lineage>
        <taxon>Eukaryota</taxon>
        <taxon>Viridiplantae</taxon>
        <taxon>Streptophyta</taxon>
        <taxon>Embryophyta</taxon>
        <taxon>Tracheophyta</taxon>
        <taxon>Spermatophyta</taxon>
        <taxon>Magnoliopsida</taxon>
        <taxon>eudicotyledons</taxon>
        <taxon>Gunneridae</taxon>
        <taxon>Pentapetalae</taxon>
        <taxon>rosids</taxon>
        <taxon>malvids</taxon>
        <taxon>Sapindales</taxon>
        <taxon>Rutaceae</taxon>
        <taxon>Aurantioideae</taxon>
        <taxon>Citrus</taxon>
    </lineage>
</organism>
<feature type="domain" description="Stress-response A/B barrel" evidence="2">
    <location>
        <begin position="189"/>
        <end position="283"/>
    </location>
</feature>
<dbReference type="PANTHER" id="PTHR33178">
    <property type="match status" value="1"/>
</dbReference>
<dbReference type="PANTHER" id="PTHR33178:SF5">
    <property type="entry name" value="EXPRESSED PROTEIN"/>
    <property type="match status" value="1"/>
</dbReference>
<dbReference type="InterPro" id="IPR013097">
    <property type="entry name" value="Dabb"/>
</dbReference>
<dbReference type="SMR" id="V4UEW7"/>
<dbReference type="PROSITE" id="PS51502">
    <property type="entry name" value="S_R_A_B_BARREL"/>
    <property type="match status" value="2"/>
</dbReference>
<name>V4UEW7_CITCL</name>
<dbReference type="OrthoDB" id="2016695at2759"/>
<dbReference type="InterPro" id="IPR011008">
    <property type="entry name" value="Dimeric_a/b-barrel"/>
</dbReference>
<dbReference type="Gene3D" id="3.30.70.100">
    <property type="match status" value="1"/>
</dbReference>
<evidence type="ECO:0000256" key="1">
    <source>
        <dbReference type="ARBA" id="ARBA00011738"/>
    </source>
</evidence>
<dbReference type="InterPro" id="IPR044662">
    <property type="entry name" value="HS1/DABB1-like"/>
</dbReference>
<protein>
    <recommendedName>
        <fullName evidence="2">Stress-response A/B barrel domain-containing protein</fullName>
    </recommendedName>
</protein>
<reference evidence="3 4" key="1">
    <citation type="submission" date="2013-10" db="EMBL/GenBank/DDBJ databases">
        <authorList>
            <consortium name="International Citrus Genome Consortium"/>
            <person name="Jenkins J."/>
            <person name="Schmutz J."/>
            <person name="Prochnik S."/>
            <person name="Rokhsar D."/>
            <person name="Gmitter F."/>
            <person name="Ollitrault P."/>
            <person name="Machado M."/>
            <person name="Talon M."/>
            <person name="Wincker P."/>
            <person name="Jaillon O."/>
            <person name="Morgante M."/>
        </authorList>
    </citation>
    <scope>NUCLEOTIDE SEQUENCE</scope>
    <source>
        <strain evidence="4">cv. Clemenules</strain>
    </source>
</reference>
<evidence type="ECO:0000313" key="4">
    <source>
        <dbReference type="Proteomes" id="UP000030687"/>
    </source>
</evidence>
<sequence>MIAQSLTVNPFPNSFLKCHRPNPGFLSPSVSLNVSRWNEAMSMRLSRERTVGTTVLASKEQSSSYNSEKKRKVVEHICLLKAKKDLSEEEENDMLDYLYTSQYQMGGIVAISLGRISNENVENYTHGVFMRFQRKEQLVKFYENPFYSKVLKEHVMPYCHGLMNVDYETEVEDDILPIFRKGEDFNFGVEFVLLISFIQSAFGGPAEDALESLKRLTAEFPSLIVQSTQGSNFNLSSEIYTHAVVIRLRSVEAFEMFVGSSDYKEMWSNKFQPIIRTQLPVHFSVDPVGTEIM</sequence>
<dbReference type="SMART" id="SM00886">
    <property type="entry name" value="Dabb"/>
    <property type="match status" value="2"/>
</dbReference>
<dbReference type="InParanoid" id="V4UEW7"/>
<keyword evidence="4" id="KW-1185">Reference proteome</keyword>
<dbReference type="OMA" id="YCHGLIN"/>
<dbReference type="KEGG" id="cic:CICLE_v10016122mg"/>
<dbReference type="SUPFAM" id="SSF54909">
    <property type="entry name" value="Dimeric alpha+beta barrel"/>
    <property type="match status" value="1"/>
</dbReference>
<evidence type="ECO:0000313" key="3">
    <source>
        <dbReference type="EMBL" id="ESR60826.1"/>
    </source>
</evidence>
<dbReference type="eggNOG" id="ENOG502QPSK">
    <property type="taxonomic scope" value="Eukaryota"/>
</dbReference>
<dbReference type="Gramene" id="ESR60826">
    <property type="protein sequence ID" value="ESR60826"/>
    <property type="gene ID" value="CICLE_v10016122mg"/>
</dbReference>
<dbReference type="AlphaFoldDB" id="V4UEW7"/>